<dbReference type="GO" id="GO:0036503">
    <property type="term" value="P:ERAD pathway"/>
    <property type="evidence" value="ECO:0007669"/>
    <property type="project" value="UniProtKB-ARBA"/>
</dbReference>
<evidence type="ECO:0000256" key="1">
    <source>
        <dbReference type="ARBA" id="ARBA00004477"/>
    </source>
</evidence>
<organism evidence="8">
    <name type="scientific">Medioppia subpectinata</name>
    <dbReference type="NCBI Taxonomy" id="1979941"/>
    <lineage>
        <taxon>Eukaryota</taxon>
        <taxon>Metazoa</taxon>
        <taxon>Ecdysozoa</taxon>
        <taxon>Arthropoda</taxon>
        <taxon>Chelicerata</taxon>
        <taxon>Arachnida</taxon>
        <taxon>Acari</taxon>
        <taxon>Acariformes</taxon>
        <taxon>Sarcoptiformes</taxon>
        <taxon>Oribatida</taxon>
        <taxon>Brachypylina</taxon>
        <taxon>Oppioidea</taxon>
        <taxon>Oppiidae</taxon>
        <taxon>Medioppia</taxon>
    </lineage>
</organism>
<dbReference type="EMBL" id="OC857456">
    <property type="protein sequence ID" value="CAD7625205.1"/>
    <property type="molecule type" value="Genomic_DNA"/>
</dbReference>
<feature type="transmembrane region" description="Helical" evidence="7">
    <location>
        <begin position="73"/>
        <end position="97"/>
    </location>
</feature>
<dbReference type="AlphaFoldDB" id="A0A7R9KLF7"/>
<comment type="subcellular location">
    <subcellularLocation>
        <location evidence="1 7">Endoplasmic reticulum membrane</location>
        <topology evidence="1 7">Multi-pass membrane protein</topology>
    </subcellularLocation>
</comment>
<dbReference type="Pfam" id="PF04511">
    <property type="entry name" value="DER1"/>
    <property type="match status" value="1"/>
</dbReference>
<dbReference type="SUPFAM" id="SSF144091">
    <property type="entry name" value="Rhomboid-like"/>
    <property type="match status" value="1"/>
</dbReference>
<dbReference type="FunFam" id="1.20.1540.10:FF:000016">
    <property type="entry name" value="Derlin"/>
    <property type="match status" value="1"/>
</dbReference>
<feature type="transmembrane region" description="Helical" evidence="7">
    <location>
        <begin position="171"/>
        <end position="203"/>
    </location>
</feature>
<name>A0A7R9KLF7_9ACAR</name>
<dbReference type="EMBL" id="CAJPIZ010002881">
    <property type="protein sequence ID" value="CAG2105635.1"/>
    <property type="molecule type" value="Genomic_DNA"/>
</dbReference>
<dbReference type="PANTHER" id="PTHR11009">
    <property type="entry name" value="DER1-LIKE PROTEIN, DERLIN"/>
    <property type="match status" value="1"/>
</dbReference>
<keyword evidence="6 7" id="KW-0472">Membrane</keyword>
<dbReference type="InterPro" id="IPR035952">
    <property type="entry name" value="Rhomboid-like_sf"/>
</dbReference>
<comment type="similarity">
    <text evidence="2 7">Belongs to the derlin family.</text>
</comment>
<keyword evidence="5 7" id="KW-1133">Transmembrane helix</keyword>
<feature type="transmembrane region" description="Helical" evidence="7">
    <location>
        <begin position="118"/>
        <end position="151"/>
    </location>
</feature>
<evidence type="ECO:0000256" key="7">
    <source>
        <dbReference type="RuleBase" id="RU363059"/>
    </source>
</evidence>
<protein>
    <recommendedName>
        <fullName evidence="7">Derlin</fullName>
    </recommendedName>
</protein>
<keyword evidence="3 7" id="KW-0812">Transmembrane</keyword>
<evidence type="ECO:0000256" key="5">
    <source>
        <dbReference type="ARBA" id="ARBA00022989"/>
    </source>
</evidence>
<dbReference type="Proteomes" id="UP000759131">
    <property type="component" value="Unassembled WGS sequence"/>
</dbReference>
<keyword evidence="9" id="KW-1185">Reference proteome</keyword>
<reference evidence="8" key="1">
    <citation type="submission" date="2020-11" db="EMBL/GenBank/DDBJ databases">
        <authorList>
            <person name="Tran Van P."/>
        </authorList>
    </citation>
    <scope>NUCLEOTIDE SEQUENCE</scope>
</reference>
<evidence type="ECO:0000256" key="4">
    <source>
        <dbReference type="ARBA" id="ARBA00022824"/>
    </source>
</evidence>
<accession>A0A7R9KLF7</accession>
<evidence type="ECO:0000256" key="3">
    <source>
        <dbReference type="ARBA" id="ARBA00022692"/>
    </source>
</evidence>
<dbReference type="GO" id="GO:0005789">
    <property type="term" value="C:endoplasmic reticulum membrane"/>
    <property type="evidence" value="ECO:0007669"/>
    <property type="project" value="UniProtKB-SubCell"/>
</dbReference>
<proteinExistence type="inferred from homology"/>
<keyword evidence="4 7" id="KW-0256">Endoplasmic reticulum</keyword>
<feature type="transmembrane region" description="Helical" evidence="7">
    <location>
        <begin position="37"/>
        <end position="61"/>
    </location>
</feature>
<comment type="function">
    <text evidence="7">May be involved in the degradation of misfolded endoplasmic reticulum (ER) luminal proteins.</text>
</comment>
<evidence type="ECO:0000256" key="6">
    <source>
        <dbReference type="ARBA" id="ARBA00023136"/>
    </source>
</evidence>
<gene>
    <name evidence="8" type="ORF">OSB1V03_LOCUS5640</name>
</gene>
<sequence length="252" mass="29660">MNRISLDQKPNPKASDPMAAYQTLLQDYMAMPAVTRAYTTACVLTTVAVQLDLISPFQLYFNPILIFRNYQLWRLLTTFLFFGSFGFTFLFNLIFTYRYCRMLEEGSFRSRTADFFYMFLIGGILMIIIAFFVNLLFLGHAFTIMLVYVWSRRNPYVRMNFFGLLNFQAPYLPWVLLAFSLLLGNAILVDLMGIAVGHIYYFLEDVFPNQRGGFRILETPKFIKYLFELQADEPMGEERPERFNFDENRDQQ</sequence>
<dbReference type="InterPro" id="IPR007599">
    <property type="entry name" value="DER1"/>
</dbReference>
<dbReference type="OrthoDB" id="1716531at2759"/>
<evidence type="ECO:0000256" key="2">
    <source>
        <dbReference type="ARBA" id="ARBA00008917"/>
    </source>
</evidence>
<evidence type="ECO:0000313" key="9">
    <source>
        <dbReference type="Proteomes" id="UP000759131"/>
    </source>
</evidence>
<evidence type="ECO:0000313" key="8">
    <source>
        <dbReference type="EMBL" id="CAD7625205.1"/>
    </source>
</evidence>